<keyword evidence="3" id="KW-1185">Reference proteome</keyword>
<dbReference type="RefSeq" id="WP_290000345.1">
    <property type="nucleotide sequence ID" value="NZ_JAUEPH010000004.1"/>
</dbReference>
<dbReference type="Gene3D" id="3.40.50.720">
    <property type="entry name" value="NAD(P)-binding Rossmann-like Domain"/>
    <property type="match status" value="1"/>
</dbReference>
<comment type="caution">
    <text evidence="2">The sequence shown here is derived from an EMBL/GenBank/DDBJ whole genome shotgun (WGS) entry which is preliminary data.</text>
</comment>
<evidence type="ECO:0000259" key="1">
    <source>
        <dbReference type="Pfam" id="PF01408"/>
    </source>
</evidence>
<feature type="domain" description="Gfo/Idh/MocA-like oxidoreductase N-terminal" evidence="1">
    <location>
        <begin position="5"/>
        <end position="96"/>
    </location>
</feature>
<dbReference type="Gene3D" id="3.30.360.10">
    <property type="entry name" value="Dihydrodipicolinate Reductase, domain 2"/>
    <property type="match status" value="1"/>
</dbReference>
<dbReference type="SUPFAM" id="SSF51735">
    <property type="entry name" value="NAD(P)-binding Rossmann-fold domains"/>
    <property type="match status" value="1"/>
</dbReference>
<evidence type="ECO:0000313" key="3">
    <source>
        <dbReference type="Proteomes" id="UP001171916"/>
    </source>
</evidence>
<dbReference type="Pfam" id="PF01408">
    <property type="entry name" value="GFO_IDH_MocA"/>
    <property type="match status" value="1"/>
</dbReference>
<organism evidence="2 3">
    <name type="scientific">Algoriphagus sediminis</name>
    <dbReference type="NCBI Taxonomy" id="3057113"/>
    <lineage>
        <taxon>Bacteria</taxon>
        <taxon>Pseudomonadati</taxon>
        <taxon>Bacteroidota</taxon>
        <taxon>Cytophagia</taxon>
        <taxon>Cytophagales</taxon>
        <taxon>Cyclobacteriaceae</taxon>
        <taxon>Algoriphagus</taxon>
    </lineage>
</organism>
<reference evidence="2" key="1">
    <citation type="submission" date="2023-06" db="EMBL/GenBank/DDBJ databases">
        <title>Robiginitalea aurantiacus sp. nov. and Algoriphagus sediminis sp. nov., isolated from coastal sediment.</title>
        <authorList>
            <person name="Zhou Z.Y."/>
            <person name="An J."/>
            <person name="Jia Y.W."/>
            <person name="Du Z.J."/>
        </authorList>
    </citation>
    <scope>NUCLEOTIDE SEQUENCE</scope>
    <source>
        <strain evidence="2">C2-7</strain>
    </source>
</reference>
<dbReference type="Proteomes" id="UP001171916">
    <property type="component" value="Unassembled WGS sequence"/>
</dbReference>
<accession>A0ABT7YDR0</accession>
<dbReference type="EMBL" id="JAUEPH010000004">
    <property type="protein sequence ID" value="MDN3204666.1"/>
    <property type="molecule type" value="Genomic_DNA"/>
</dbReference>
<gene>
    <name evidence="2" type="ORF">QVH07_10930</name>
</gene>
<dbReference type="InterPro" id="IPR000683">
    <property type="entry name" value="Gfo/Idh/MocA-like_OxRdtase_N"/>
</dbReference>
<name>A0ABT7YDR0_9BACT</name>
<dbReference type="SUPFAM" id="SSF55347">
    <property type="entry name" value="Glyceraldehyde-3-phosphate dehydrogenase-like, C-terminal domain"/>
    <property type="match status" value="1"/>
</dbReference>
<protein>
    <submittedName>
        <fullName evidence="2">Gfo/Idh/MocA family oxidoreductase</fullName>
    </submittedName>
</protein>
<evidence type="ECO:0000313" key="2">
    <source>
        <dbReference type="EMBL" id="MDN3204666.1"/>
    </source>
</evidence>
<proteinExistence type="predicted"/>
<sequence>MDKKSVVIYGFGRMGLTHYAILNQLLEDANYIMVDSNKLVNSFARNNIKAMFFASDVRIKEPSDFTLICTPPMFHLGIIRECISRGDSSIFVEKPFGGVDDNYEGLSDYFDRIKVGYVLRFVPVIQWIKKNLPVEDVVAFRGSYFSNTIEKKPNGWRNGPYSGVSNEMGSHILDLAVYTLGLDKSIIEVLDKRSIVSDVDDIVSFDIRSKNIDYSFHFDWVNKNYRKPVFKLVYEMNDGSKFIVDQQKVEHVNQNDQVINKITTVDISKTTEFYLRGVEFSDQMKDFTGDQKVIGSVEESLITREIIKNVIEG</sequence>
<dbReference type="InterPro" id="IPR036291">
    <property type="entry name" value="NAD(P)-bd_dom_sf"/>
</dbReference>